<protein>
    <submittedName>
        <fullName evidence="1">Uncharacterized protein</fullName>
    </submittedName>
</protein>
<sequence length="63" mass="6495">MLVHDPPDSLVVDPPFGWGAVVELGGDPRTHVRSAVCTVRIRATNAASDAVRAARAGAAAFQA</sequence>
<gene>
    <name evidence="1" type="ORF">GCM10023175_04120</name>
</gene>
<dbReference type="EMBL" id="BAABGT010000005">
    <property type="protein sequence ID" value="GAA4536760.1"/>
    <property type="molecule type" value="Genomic_DNA"/>
</dbReference>
<comment type="caution">
    <text evidence="1">The sequence shown here is derived from an EMBL/GenBank/DDBJ whole genome shotgun (WGS) entry which is preliminary data.</text>
</comment>
<keyword evidence="2" id="KW-1185">Reference proteome</keyword>
<accession>A0ABP8RED9</accession>
<reference evidence="2" key="1">
    <citation type="journal article" date="2019" name="Int. J. Syst. Evol. Microbiol.">
        <title>The Global Catalogue of Microorganisms (GCM) 10K type strain sequencing project: providing services to taxonomists for standard genome sequencing and annotation.</title>
        <authorList>
            <consortium name="The Broad Institute Genomics Platform"/>
            <consortium name="The Broad Institute Genome Sequencing Center for Infectious Disease"/>
            <person name="Wu L."/>
            <person name="Ma J."/>
        </authorList>
    </citation>
    <scope>NUCLEOTIDE SEQUENCE [LARGE SCALE GENOMIC DNA]</scope>
    <source>
        <strain evidence="2">JCM 17906</strain>
    </source>
</reference>
<evidence type="ECO:0000313" key="1">
    <source>
        <dbReference type="EMBL" id="GAA4536760.1"/>
    </source>
</evidence>
<proteinExistence type="predicted"/>
<evidence type="ECO:0000313" key="2">
    <source>
        <dbReference type="Proteomes" id="UP001501598"/>
    </source>
</evidence>
<dbReference type="Proteomes" id="UP001501598">
    <property type="component" value="Unassembled WGS sequence"/>
</dbReference>
<name>A0ABP8RED9_9PSEU</name>
<organism evidence="1 2">
    <name type="scientific">Pseudonocardia xishanensis</name>
    <dbReference type="NCBI Taxonomy" id="630995"/>
    <lineage>
        <taxon>Bacteria</taxon>
        <taxon>Bacillati</taxon>
        <taxon>Actinomycetota</taxon>
        <taxon>Actinomycetes</taxon>
        <taxon>Pseudonocardiales</taxon>
        <taxon>Pseudonocardiaceae</taxon>
        <taxon>Pseudonocardia</taxon>
    </lineage>
</organism>